<sequence>MFLHTSTSQIQLELILSPRSGGDGYRRSASRDRRRMRSRSPRDRRRPRSRSLSPRRNRPSCSLLHDPTHMPPELWMNPAAMAAAAMRFQGASGSVPNRFFGMGARPFLPPGGGPFLYPRYPLSTFNTPYRPPQPRPVSKQSTGGDDSQEKS</sequence>
<protein>
    <submittedName>
        <fullName evidence="2">Uncharacterized protein</fullName>
    </submittedName>
</protein>
<dbReference type="AlphaFoldDB" id="A0A653CMB8"/>
<feature type="region of interest" description="Disordered" evidence="1">
    <location>
        <begin position="125"/>
        <end position="151"/>
    </location>
</feature>
<evidence type="ECO:0000313" key="2">
    <source>
        <dbReference type="EMBL" id="VEN48838.1"/>
    </source>
</evidence>
<evidence type="ECO:0000256" key="1">
    <source>
        <dbReference type="SAM" id="MobiDB-lite"/>
    </source>
</evidence>
<dbReference type="EMBL" id="CAACVG010008182">
    <property type="protein sequence ID" value="VEN48838.1"/>
    <property type="molecule type" value="Genomic_DNA"/>
</dbReference>
<feature type="compositionally biased region" description="Basic residues" evidence="1">
    <location>
        <begin position="32"/>
        <end position="58"/>
    </location>
</feature>
<feature type="region of interest" description="Disordered" evidence="1">
    <location>
        <begin position="18"/>
        <end position="69"/>
    </location>
</feature>
<evidence type="ECO:0000313" key="3">
    <source>
        <dbReference type="Proteomes" id="UP000410492"/>
    </source>
</evidence>
<name>A0A653CMB8_CALMS</name>
<organism evidence="2 3">
    <name type="scientific">Callosobruchus maculatus</name>
    <name type="common">Southern cowpea weevil</name>
    <name type="synonym">Pulse bruchid</name>
    <dbReference type="NCBI Taxonomy" id="64391"/>
    <lineage>
        <taxon>Eukaryota</taxon>
        <taxon>Metazoa</taxon>
        <taxon>Ecdysozoa</taxon>
        <taxon>Arthropoda</taxon>
        <taxon>Hexapoda</taxon>
        <taxon>Insecta</taxon>
        <taxon>Pterygota</taxon>
        <taxon>Neoptera</taxon>
        <taxon>Endopterygota</taxon>
        <taxon>Coleoptera</taxon>
        <taxon>Polyphaga</taxon>
        <taxon>Cucujiformia</taxon>
        <taxon>Chrysomeloidea</taxon>
        <taxon>Chrysomelidae</taxon>
        <taxon>Bruchinae</taxon>
        <taxon>Bruchini</taxon>
        <taxon>Callosobruchus</taxon>
    </lineage>
</organism>
<accession>A0A653CMB8</accession>
<dbReference type="Proteomes" id="UP000410492">
    <property type="component" value="Unassembled WGS sequence"/>
</dbReference>
<proteinExistence type="predicted"/>
<gene>
    <name evidence="2" type="ORF">CALMAC_LOCUS10152</name>
</gene>
<keyword evidence="3" id="KW-1185">Reference proteome</keyword>
<reference evidence="2 3" key="1">
    <citation type="submission" date="2019-01" db="EMBL/GenBank/DDBJ databases">
        <authorList>
            <person name="Sayadi A."/>
        </authorList>
    </citation>
    <scope>NUCLEOTIDE SEQUENCE [LARGE SCALE GENOMIC DNA]</scope>
</reference>